<protein>
    <submittedName>
        <fullName evidence="3">Ferredoxin-NADP reductase</fullName>
    </submittedName>
</protein>
<name>A0A1M6X5X4_9FLAO</name>
<evidence type="ECO:0000313" key="3">
    <source>
        <dbReference type="EMBL" id="SHL01390.1"/>
    </source>
</evidence>
<dbReference type="Proteomes" id="UP000184031">
    <property type="component" value="Unassembled WGS sequence"/>
</dbReference>
<dbReference type="Gene3D" id="3.40.50.80">
    <property type="entry name" value="Nucleotide-binding domain of ferredoxin-NADP reductase (FNR) module"/>
    <property type="match status" value="1"/>
</dbReference>
<keyword evidence="5" id="KW-1185">Reference proteome</keyword>
<dbReference type="Gene3D" id="2.40.30.10">
    <property type="entry name" value="Translation factors"/>
    <property type="match status" value="1"/>
</dbReference>
<organism evidence="3 4">
    <name type="scientific">Flagellimonas taeanensis</name>
    <dbReference type="NCBI Taxonomy" id="1005926"/>
    <lineage>
        <taxon>Bacteria</taxon>
        <taxon>Pseudomonadati</taxon>
        <taxon>Bacteroidota</taxon>
        <taxon>Flavobacteriia</taxon>
        <taxon>Flavobacteriales</taxon>
        <taxon>Flavobacteriaceae</taxon>
        <taxon>Flagellimonas</taxon>
    </lineage>
</organism>
<gene>
    <name evidence="2" type="ORF">SAMN04487891_104146</name>
    <name evidence="3" type="ORF">SAMN05216293_2454</name>
</gene>
<evidence type="ECO:0000313" key="4">
    <source>
        <dbReference type="Proteomes" id="UP000184031"/>
    </source>
</evidence>
<dbReference type="OrthoDB" id="9789468at2"/>
<dbReference type="AlphaFoldDB" id="A0A1M6X5X4"/>
<dbReference type="Proteomes" id="UP000198940">
    <property type="component" value="Unassembled WGS sequence"/>
</dbReference>
<sequence length="266" mass="30359">MIHIGLSSFFVTQTAHFNPIGNQHAICTMNGFIFPYTTRLVKKEKVNHNVVRFSVQRPFGFNFIPGQAVDLSIDQPGCELEVAPFTIISTEDDPYLEFIIKIRPNKDSLTYRLSALRPGSVIQLSRPWDTFEYRGHGHFIAAGTGIVPFMPILDYIQRFGPEFTESHLLVYATKSKEDVLFEKRLRRMLGNNFITRLSSPTASAKLPGRIDFGFLQSIVQKKDQYFYICGPKSFEFDMMTHLMKIGVDQKRIQTGYTFGQGKPLNS</sequence>
<comment type="caution">
    <text evidence="3">The sequence shown here is derived from an EMBL/GenBank/DDBJ whole genome shotgun (WGS) entry which is preliminary data.</text>
</comment>
<dbReference type="PROSITE" id="PS51384">
    <property type="entry name" value="FAD_FR"/>
    <property type="match status" value="1"/>
</dbReference>
<dbReference type="InterPro" id="IPR017938">
    <property type="entry name" value="Riboflavin_synthase-like_b-brl"/>
</dbReference>
<dbReference type="SUPFAM" id="SSF52343">
    <property type="entry name" value="Ferredoxin reductase-like, C-terminal NADP-linked domain"/>
    <property type="match status" value="1"/>
</dbReference>
<feature type="domain" description="FAD-binding FR-type" evidence="1">
    <location>
        <begin position="33"/>
        <end position="134"/>
    </location>
</feature>
<dbReference type="InterPro" id="IPR013112">
    <property type="entry name" value="FAD-bd_8"/>
</dbReference>
<dbReference type="InterPro" id="IPR039261">
    <property type="entry name" value="FNR_nucleotide-bd"/>
</dbReference>
<dbReference type="InterPro" id="IPR017927">
    <property type="entry name" value="FAD-bd_FR_type"/>
</dbReference>
<dbReference type="EMBL" id="FOKU01000004">
    <property type="protein sequence ID" value="SFB97513.1"/>
    <property type="molecule type" value="Genomic_DNA"/>
</dbReference>
<evidence type="ECO:0000313" key="5">
    <source>
        <dbReference type="Proteomes" id="UP000198940"/>
    </source>
</evidence>
<dbReference type="InterPro" id="IPR001433">
    <property type="entry name" value="OxRdtase_FAD/NAD-bd"/>
</dbReference>
<evidence type="ECO:0000259" key="1">
    <source>
        <dbReference type="PROSITE" id="PS51384"/>
    </source>
</evidence>
<dbReference type="PANTHER" id="PTHR47354">
    <property type="entry name" value="NADH OXIDOREDUCTASE HCR"/>
    <property type="match status" value="1"/>
</dbReference>
<dbReference type="STRING" id="1055723.SAMN05216293_2454"/>
<reference evidence="3 4" key="1">
    <citation type="submission" date="2016-11" db="EMBL/GenBank/DDBJ databases">
        <authorList>
            <person name="Varghese N."/>
            <person name="Submissions S."/>
        </authorList>
    </citation>
    <scope>NUCLEOTIDE SEQUENCE [LARGE SCALE GENOMIC DNA]</scope>
    <source>
        <strain evidence="3 4">CGMCC 1.12174</strain>
        <strain evidence="2 5">DSM 26351</strain>
    </source>
</reference>
<proteinExistence type="predicted"/>
<dbReference type="SUPFAM" id="SSF63380">
    <property type="entry name" value="Riboflavin synthase domain-like"/>
    <property type="match status" value="1"/>
</dbReference>
<evidence type="ECO:0000313" key="2">
    <source>
        <dbReference type="EMBL" id="SFB97513.1"/>
    </source>
</evidence>
<accession>A0A1M6X5X4</accession>
<dbReference type="Pfam" id="PF00175">
    <property type="entry name" value="NAD_binding_1"/>
    <property type="match status" value="1"/>
</dbReference>
<dbReference type="GO" id="GO:0016491">
    <property type="term" value="F:oxidoreductase activity"/>
    <property type="evidence" value="ECO:0007669"/>
    <property type="project" value="InterPro"/>
</dbReference>
<dbReference type="Pfam" id="PF08022">
    <property type="entry name" value="FAD_binding_8"/>
    <property type="match status" value="1"/>
</dbReference>
<dbReference type="InterPro" id="IPR050415">
    <property type="entry name" value="MRET"/>
</dbReference>
<dbReference type="PANTHER" id="PTHR47354:SF5">
    <property type="entry name" value="PROTEIN RFBI"/>
    <property type="match status" value="1"/>
</dbReference>
<dbReference type="EMBL" id="FRAT01000006">
    <property type="protein sequence ID" value="SHL01390.1"/>
    <property type="molecule type" value="Genomic_DNA"/>
</dbReference>